<organism evidence="2">
    <name type="scientific">bioreactor metagenome</name>
    <dbReference type="NCBI Taxonomy" id="1076179"/>
    <lineage>
        <taxon>unclassified sequences</taxon>
        <taxon>metagenomes</taxon>
        <taxon>ecological metagenomes</taxon>
    </lineage>
</organism>
<proteinExistence type="predicted"/>
<reference evidence="2" key="1">
    <citation type="submission" date="2019-08" db="EMBL/GenBank/DDBJ databases">
        <authorList>
            <person name="Kucharzyk K."/>
            <person name="Murdoch R.W."/>
            <person name="Higgins S."/>
            <person name="Loffler F."/>
        </authorList>
    </citation>
    <scope>NUCLEOTIDE SEQUENCE</scope>
</reference>
<evidence type="ECO:0000313" key="2">
    <source>
        <dbReference type="EMBL" id="MPN59364.1"/>
    </source>
</evidence>
<feature type="compositionally biased region" description="Polar residues" evidence="1">
    <location>
        <begin position="1"/>
        <end position="17"/>
    </location>
</feature>
<accession>A0A645JG88</accession>
<name>A0A645JG88_9ZZZZ</name>
<protein>
    <submittedName>
        <fullName evidence="2">Uncharacterized protein</fullName>
    </submittedName>
</protein>
<sequence>MFEQTGQIKTGVSQAGQQAAHRQDADQLVQRFPAGGQATVMAGRQLILDVFPGLFEVENFDVAARGHDIFDGDGIQFEQTGQNGVMFLRDQMGGFEHQAAQLFGG</sequence>
<gene>
    <name evidence="2" type="ORF">SDC9_207085</name>
</gene>
<dbReference type="AlphaFoldDB" id="A0A645JG88"/>
<feature type="region of interest" description="Disordered" evidence="1">
    <location>
        <begin position="1"/>
        <end position="24"/>
    </location>
</feature>
<dbReference type="EMBL" id="VSSQ01133271">
    <property type="protein sequence ID" value="MPN59364.1"/>
    <property type="molecule type" value="Genomic_DNA"/>
</dbReference>
<comment type="caution">
    <text evidence="2">The sequence shown here is derived from an EMBL/GenBank/DDBJ whole genome shotgun (WGS) entry which is preliminary data.</text>
</comment>
<evidence type="ECO:0000256" key="1">
    <source>
        <dbReference type="SAM" id="MobiDB-lite"/>
    </source>
</evidence>